<feature type="non-terminal residue" evidence="1">
    <location>
        <position position="1"/>
    </location>
</feature>
<proteinExistence type="predicted"/>
<feature type="non-terminal residue" evidence="1">
    <location>
        <position position="117"/>
    </location>
</feature>
<accession>A0A7J6RC14</accession>
<sequence>GFMAHITQANAAADVPSPMNGISQAIDTMIRNKLCAVNPHEPGCAAADPFGDTVHNSHAWWGYGKGGLKEARGYPTVRGRCEGVQLIPIDKVADTSILGTVQSNRPYEVGYAILYWP</sequence>
<dbReference type="EMBL" id="JABANM010023251">
    <property type="protein sequence ID" value="KAF4718204.1"/>
    <property type="molecule type" value="Genomic_DNA"/>
</dbReference>
<evidence type="ECO:0000313" key="1">
    <source>
        <dbReference type="EMBL" id="KAF4718204.1"/>
    </source>
</evidence>
<organism evidence="1 2">
    <name type="scientific">Perkinsus olseni</name>
    <name type="common">Perkinsus atlanticus</name>
    <dbReference type="NCBI Taxonomy" id="32597"/>
    <lineage>
        <taxon>Eukaryota</taxon>
        <taxon>Sar</taxon>
        <taxon>Alveolata</taxon>
        <taxon>Perkinsozoa</taxon>
        <taxon>Perkinsea</taxon>
        <taxon>Perkinsida</taxon>
        <taxon>Perkinsidae</taxon>
        <taxon>Perkinsus</taxon>
    </lineage>
</organism>
<name>A0A7J6RC14_PEROL</name>
<dbReference type="Proteomes" id="UP000574390">
    <property type="component" value="Unassembled WGS sequence"/>
</dbReference>
<reference evidence="1 2" key="1">
    <citation type="submission" date="2020-04" db="EMBL/GenBank/DDBJ databases">
        <title>Perkinsus olseni comparative genomics.</title>
        <authorList>
            <person name="Bogema D.R."/>
        </authorList>
    </citation>
    <scope>NUCLEOTIDE SEQUENCE [LARGE SCALE GENOMIC DNA]</scope>
    <source>
        <strain evidence="1">ATCC PRA-205</strain>
    </source>
</reference>
<evidence type="ECO:0000313" key="2">
    <source>
        <dbReference type="Proteomes" id="UP000574390"/>
    </source>
</evidence>
<protein>
    <submittedName>
        <fullName evidence="1">Uncharacterized protein</fullName>
    </submittedName>
</protein>
<comment type="caution">
    <text evidence="1">The sequence shown here is derived from an EMBL/GenBank/DDBJ whole genome shotgun (WGS) entry which is preliminary data.</text>
</comment>
<gene>
    <name evidence="1" type="ORF">FOZ62_019149</name>
</gene>
<dbReference type="AlphaFoldDB" id="A0A7J6RC14"/>